<organism evidence="1 2">
    <name type="scientific">Kitasatospora phosalacinea</name>
    <dbReference type="NCBI Taxonomy" id="2065"/>
    <lineage>
        <taxon>Bacteria</taxon>
        <taxon>Bacillati</taxon>
        <taxon>Actinomycetota</taxon>
        <taxon>Actinomycetes</taxon>
        <taxon>Kitasatosporales</taxon>
        <taxon>Streptomycetaceae</taxon>
        <taxon>Kitasatospora</taxon>
    </lineage>
</organism>
<evidence type="ECO:0000313" key="2">
    <source>
        <dbReference type="Proteomes" id="UP001599542"/>
    </source>
</evidence>
<evidence type="ECO:0000313" key="1">
    <source>
        <dbReference type="EMBL" id="MFE1355322.1"/>
    </source>
</evidence>
<dbReference type="RefSeq" id="WP_380329353.1">
    <property type="nucleotide sequence ID" value="NZ_JBHYPW010000056.1"/>
</dbReference>
<reference evidence="1 2" key="1">
    <citation type="submission" date="2024-09" db="EMBL/GenBank/DDBJ databases">
        <title>The Natural Products Discovery Center: Release of the First 8490 Sequenced Strains for Exploring Actinobacteria Biosynthetic Diversity.</title>
        <authorList>
            <person name="Kalkreuter E."/>
            <person name="Kautsar S.A."/>
            <person name="Yang D."/>
            <person name="Bader C.D."/>
            <person name="Teijaro C.N."/>
            <person name="Fluegel L."/>
            <person name="Davis C.M."/>
            <person name="Simpson J.R."/>
            <person name="Lauterbach L."/>
            <person name="Steele A.D."/>
            <person name="Gui C."/>
            <person name="Meng S."/>
            <person name="Li G."/>
            <person name="Viehrig K."/>
            <person name="Ye F."/>
            <person name="Su P."/>
            <person name="Kiefer A.F."/>
            <person name="Nichols A."/>
            <person name="Cepeda A.J."/>
            <person name="Yan W."/>
            <person name="Fan B."/>
            <person name="Jiang Y."/>
            <person name="Adhikari A."/>
            <person name="Zheng C.-J."/>
            <person name="Schuster L."/>
            <person name="Cowan T.M."/>
            <person name="Smanski M.J."/>
            <person name="Chevrette M.G."/>
            <person name="De Carvalho L.P.S."/>
            <person name="Shen B."/>
        </authorList>
    </citation>
    <scope>NUCLEOTIDE SEQUENCE [LARGE SCALE GENOMIC DNA]</scope>
    <source>
        <strain evidence="1 2">NPDC058753</strain>
    </source>
</reference>
<accession>A0ABW6GRD2</accession>
<dbReference type="InterPro" id="IPR046193">
    <property type="entry name" value="DUF6221"/>
</dbReference>
<keyword evidence="2" id="KW-1185">Reference proteome</keyword>
<dbReference type="EMBL" id="JBHYPX010000058">
    <property type="protein sequence ID" value="MFE1355322.1"/>
    <property type="molecule type" value="Genomic_DNA"/>
</dbReference>
<name>A0ABW6GRD2_9ACTN</name>
<dbReference type="Proteomes" id="UP001599542">
    <property type="component" value="Unassembled WGS sequence"/>
</dbReference>
<sequence length="154" mass="17640">MSETTGLVAFLRARLDEDYKLAFEAGNGGPEHWKFDPELPWNGDNGPREAIVRFNGSALGYVAAVDPVHGKYGTWGARHIARHDPARVLAEVNAKRRILDELLDEIDERDRTYQVEYWDHFMGPYRPLTDQLLRLLALPYATHPDYRPEWAPPA</sequence>
<comment type="caution">
    <text evidence="1">The sequence shown here is derived from an EMBL/GenBank/DDBJ whole genome shotgun (WGS) entry which is preliminary data.</text>
</comment>
<proteinExistence type="predicted"/>
<dbReference type="Pfam" id="PF19730">
    <property type="entry name" value="DUF6221"/>
    <property type="match status" value="1"/>
</dbReference>
<protein>
    <submittedName>
        <fullName evidence="1">DUF6221 family protein</fullName>
    </submittedName>
</protein>
<gene>
    <name evidence="1" type="ORF">ACFW6T_25350</name>
</gene>